<evidence type="ECO:0000313" key="2">
    <source>
        <dbReference type="Proteomes" id="UP000199180"/>
    </source>
</evidence>
<dbReference type="EMBL" id="FOHO01000020">
    <property type="protein sequence ID" value="SEU03570.1"/>
    <property type="molecule type" value="Genomic_DNA"/>
</dbReference>
<gene>
    <name evidence="1" type="ORF">SAMN04489858_12079</name>
</gene>
<evidence type="ECO:0000313" key="1">
    <source>
        <dbReference type="EMBL" id="SEU03570.1"/>
    </source>
</evidence>
<name>A0A1I0J3C5_9RHOB</name>
<dbReference type="Proteomes" id="UP000199180">
    <property type="component" value="Unassembled WGS sequence"/>
</dbReference>
<dbReference type="AlphaFoldDB" id="A0A1I0J3C5"/>
<dbReference type="STRING" id="364199.SAMN04489858_12079"/>
<protein>
    <submittedName>
        <fullName evidence="1">Uncharacterized protein</fullName>
    </submittedName>
</protein>
<accession>A0A1I0J3C5</accession>
<sequence length="66" mass="7752">MIHWHASCILGLCVTGRYRPLCSVIHCAPECRARAAFQRWADRYFDEPDHTLRMHAIWLLGAMLRK</sequence>
<organism evidence="1 2">
    <name type="scientific">Paracoccus homiensis</name>
    <dbReference type="NCBI Taxonomy" id="364199"/>
    <lineage>
        <taxon>Bacteria</taxon>
        <taxon>Pseudomonadati</taxon>
        <taxon>Pseudomonadota</taxon>
        <taxon>Alphaproteobacteria</taxon>
        <taxon>Rhodobacterales</taxon>
        <taxon>Paracoccaceae</taxon>
        <taxon>Paracoccus</taxon>
    </lineage>
</organism>
<proteinExistence type="predicted"/>
<reference evidence="1 2" key="1">
    <citation type="submission" date="2016-10" db="EMBL/GenBank/DDBJ databases">
        <authorList>
            <person name="de Groot N.N."/>
        </authorList>
    </citation>
    <scope>NUCLEOTIDE SEQUENCE [LARGE SCALE GENOMIC DNA]</scope>
    <source>
        <strain evidence="1 2">DSM 17862</strain>
    </source>
</reference>
<keyword evidence="2" id="KW-1185">Reference proteome</keyword>